<comment type="catalytic activity">
    <reaction evidence="1">
        <text>Hydrolyzes single-stranded DNA or mismatched double-stranded DNA and polynucleotides, releasing free uracil.</text>
        <dbReference type="EC" id="3.2.2.27"/>
    </reaction>
</comment>
<evidence type="ECO:0000256" key="7">
    <source>
        <dbReference type="ARBA" id="ARBA00022763"/>
    </source>
</evidence>
<evidence type="ECO:0000313" key="13">
    <source>
        <dbReference type="EMBL" id="OHB01693.1"/>
    </source>
</evidence>
<dbReference type="GO" id="GO:0046872">
    <property type="term" value="F:metal ion binding"/>
    <property type="evidence" value="ECO:0007669"/>
    <property type="project" value="UniProtKB-KW"/>
</dbReference>
<name>A0A1G2TWY9_9BACT</name>
<dbReference type="GO" id="GO:0051539">
    <property type="term" value="F:4 iron, 4 sulfur cluster binding"/>
    <property type="evidence" value="ECO:0007669"/>
    <property type="project" value="UniProtKB-KW"/>
</dbReference>
<dbReference type="GO" id="GO:0006281">
    <property type="term" value="P:DNA repair"/>
    <property type="evidence" value="ECO:0007669"/>
    <property type="project" value="UniProtKB-KW"/>
</dbReference>
<evidence type="ECO:0000256" key="3">
    <source>
        <dbReference type="ARBA" id="ARBA00012030"/>
    </source>
</evidence>
<evidence type="ECO:0000256" key="10">
    <source>
        <dbReference type="ARBA" id="ARBA00023014"/>
    </source>
</evidence>
<organism evidence="13 14">
    <name type="scientific">Candidatus Zambryskibacteria bacterium RIFCSPLOWO2_01_FULL_35_19</name>
    <dbReference type="NCBI Taxonomy" id="1802757"/>
    <lineage>
        <taxon>Bacteria</taxon>
        <taxon>Candidatus Zambryskiibacteriota</taxon>
    </lineage>
</organism>
<proteinExistence type="inferred from homology"/>
<dbReference type="InterPro" id="IPR036895">
    <property type="entry name" value="Uracil-DNA_glycosylase-like_sf"/>
</dbReference>
<dbReference type="GO" id="GO:0004844">
    <property type="term" value="F:uracil DNA N-glycosylase activity"/>
    <property type="evidence" value="ECO:0007669"/>
    <property type="project" value="UniProtKB-EC"/>
</dbReference>
<evidence type="ECO:0000259" key="12">
    <source>
        <dbReference type="SMART" id="SM00986"/>
    </source>
</evidence>
<comment type="similarity">
    <text evidence="2">Belongs to the uracil-DNA glycosylase (UDG) superfamily. Type 4 (UDGa) family.</text>
</comment>
<evidence type="ECO:0000256" key="2">
    <source>
        <dbReference type="ARBA" id="ARBA00006521"/>
    </source>
</evidence>
<dbReference type="Proteomes" id="UP000178404">
    <property type="component" value="Unassembled WGS sequence"/>
</dbReference>
<dbReference type="EMBL" id="MHWA01000011">
    <property type="protein sequence ID" value="OHB01693.1"/>
    <property type="molecule type" value="Genomic_DNA"/>
</dbReference>
<dbReference type="SMART" id="SM00986">
    <property type="entry name" value="UDG"/>
    <property type="match status" value="1"/>
</dbReference>
<keyword evidence="10" id="KW-0411">Iron-sulfur</keyword>
<gene>
    <name evidence="13" type="ORF">A3A90_00290</name>
</gene>
<evidence type="ECO:0000256" key="11">
    <source>
        <dbReference type="ARBA" id="ARBA00023204"/>
    </source>
</evidence>
<feature type="domain" description="Uracil-DNA glycosylase-like" evidence="12">
    <location>
        <begin position="41"/>
        <end position="199"/>
    </location>
</feature>
<comment type="caution">
    <text evidence="13">The sequence shown here is derived from an EMBL/GenBank/DDBJ whole genome shotgun (WGS) entry which is preliminary data.</text>
</comment>
<evidence type="ECO:0000256" key="1">
    <source>
        <dbReference type="ARBA" id="ARBA00001400"/>
    </source>
</evidence>
<dbReference type="Gene3D" id="3.40.470.10">
    <property type="entry name" value="Uracil-DNA glycosylase-like domain"/>
    <property type="match status" value="1"/>
</dbReference>
<keyword evidence="8" id="KW-0378">Hydrolase</keyword>
<evidence type="ECO:0000256" key="8">
    <source>
        <dbReference type="ARBA" id="ARBA00022801"/>
    </source>
</evidence>
<dbReference type="PANTHER" id="PTHR33693">
    <property type="entry name" value="TYPE-5 URACIL-DNA GLYCOSYLASE"/>
    <property type="match status" value="1"/>
</dbReference>
<evidence type="ECO:0000313" key="14">
    <source>
        <dbReference type="Proteomes" id="UP000178404"/>
    </source>
</evidence>
<evidence type="ECO:0000256" key="9">
    <source>
        <dbReference type="ARBA" id="ARBA00023004"/>
    </source>
</evidence>
<keyword evidence="6" id="KW-0479">Metal-binding</keyword>
<evidence type="ECO:0000256" key="4">
    <source>
        <dbReference type="ARBA" id="ARBA00019403"/>
    </source>
</evidence>
<keyword evidence="11" id="KW-0234">DNA repair</keyword>
<dbReference type="EC" id="3.2.2.27" evidence="3"/>
<evidence type="ECO:0000256" key="6">
    <source>
        <dbReference type="ARBA" id="ARBA00022723"/>
    </source>
</evidence>
<keyword evidence="9" id="KW-0408">Iron</keyword>
<evidence type="ECO:0000256" key="5">
    <source>
        <dbReference type="ARBA" id="ARBA00022485"/>
    </source>
</evidence>
<dbReference type="NCBIfam" id="TIGR00758">
    <property type="entry name" value="UDG_fam4"/>
    <property type="match status" value="1"/>
</dbReference>
<reference evidence="13 14" key="1">
    <citation type="journal article" date="2016" name="Nat. Commun.">
        <title>Thousands of microbial genomes shed light on interconnected biogeochemical processes in an aquifer system.</title>
        <authorList>
            <person name="Anantharaman K."/>
            <person name="Brown C.T."/>
            <person name="Hug L.A."/>
            <person name="Sharon I."/>
            <person name="Castelle C.J."/>
            <person name="Probst A.J."/>
            <person name="Thomas B.C."/>
            <person name="Singh A."/>
            <person name="Wilkins M.J."/>
            <person name="Karaoz U."/>
            <person name="Brodie E.L."/>
            <person name="Williams K.H."/>
            <person name="Hubbard S.S."/>
            <person name="Banfield J.F."/>
        </authorList>
    </citation>
    <scope>NUCLEOTIDE SEQUENCE [LARGE SCALE GENOMIC DNA]</scope>
</reference>
<dbReference type="CDD" id="cd10030">
    <property type="entry name" value="UDG-F4_TTUDGA_SPO1dp_like"/>
    <property type="match status" value="1"/>
</dbReference>
<accession>A0A1G2TWY9</accession>
<dbReference type="SMART" id="SM00987">
    <property type="entry name" value="UreE_C"/>
    <property type="match status" value="1"/>
</dbReference>
<protein>
    <recommendedName>
        <fullName evidence="4">Type-4 uracil-DNA glycosylase</fullName>
        <ecNumber evidence="3">3.2.2.27</ecNumber>
    </recommendedName>
</protein>
<dbReference type="PANTHER" id="PTHR33693:SF1">
    <property type="entry name" value="TYPE-4 URACIL-DNA GLYCOSYLASE"/>
    <property type="match status" value="1"/>
</dbReference>
<keyword evidence="5" id="KW-0004">4Fe-4S</keyword>
<dbReference type="SUPFAM" id="SSF52141">
    <property type="entry name" value="Uracil-DNA glycosylase-like"/>
    <property type="match status" value="1"/>
</dbReference>
<dbReference type="InterPro" id="IPR005122">
    <property type="entry name" value="Uracil-DNA_glycosylase-like"/>
</dbReference>
<dbReference type="InterPro" id="IPR005273">
    <property type="entry name" value="Ura-DNA_glyco_family4"/>
</dbReference>
<dbReference type="AlphaFoldDB" id="A0A1G2TWY9"/>
<dbReference type="InterPro" id="IPR051536">
    <property type="entry name" value="UDG_Type-4/5"/>
</dbReference>
<keyword evidence="7" id="KW-0227">DNA damage</keyword>
<sequence length="202" mass="23134">MLKKIKKDKKELMRAIKDEVVALKKSPLYKYRIENKNLPVIGQGSHDAKVMFIGEAPGKNEAQTGFPFCGASGKILDELLAYIGMDREKVYITNIVKDRPPLNRDPSPEEIKIYGPFLDRQIEIIEPKIIVGLGRYSMEYIMRKFGLESKLEPISKLHGQVFETTLPYGKVKIIILYHPAVAVYNSHTKNMLKKDFELLKKL</sequence>
<dbReference type="Pfam" id="PF03167">
    <property type="entry name" value="UDG"/>
    <property type="match status" value="1"/>
</dbReference>